<keyword evidence="1" id="KW-0472">Membrane</keyword>
<comment type="caution">
    <text evidence="2">The sequence shown here is derived from an EMBL/GenBank/DDBJ whole genome shotgun (WGS) entry which is preliminary data.</text>
</comment>
<dbReference type="AlphaFoldDB" id="X1N6Z3"/>
<keyword evidence="1" id="KW-1133">Transmembrane helix</keyword>
<reference evidence="2" key="1">
    <citation type="journal article" date="2014" name="Front. Microbiol.">
        <title>High frequency of phylogenetically diverse reductive dehalogenase-homologous genes in deep subseafloor sedimentary metagenomes.</title>
        <authorList>
            <person name="Kawai M."/>
            <person name="Futagami T."/>
            <person name="Toyoda A."/>
            <person name="Takaki Y."/>
            <person name="Nishi S."/>
            <person name="Hori S."/>
            <person name="Arai W."/>
            <person name="Tsubouchi T."/>
            <person name="Morono Y."/>
            <person name="Uchiyama I."/>
            <person name="Ito T."/>
            <person name="Fujiyama A."/>
            <person name="Inagaki F."/>
            <person name="Takami H."/>
        </authorList>
    </citation>
    <scope>NUCLEOTIDE SEQUENCE</scope>
    <source>
        <strain evidence="2">Expedition CK06-06</strain>
    </source>
</reference>
<proteinExistence type="predicted"/>
<dbReference type="GO" id="GO:0043190">
    <property type="term" value="C:ATP-binding cassette (ABC) transporter complex"/>
    <property type="evidence" value="ECO:0007669"/>
    <property type="project" value="InterPro"/>
</dbReference>
<evidence type="ECO:0008006" key="3">
    <source>
        <dbReference type="Google" id="ProtNLM"/>
    </source>
</evidence>
<feature type="transmembrane region" description="Helical" evidence="1">
    <location>
        <begin position="12"/>
        <end position="30"/>
    </location>
</feature>
<name>X1N6Z3_9ZZZZ</name>
<gene>
    <name evidence="2" type="ORF">S06H3_18356</name>
</gene>
<feature type="non-terminal residue" evidence="2">
    <location>
        <position position="1"/>
    </location>
</feature>
<feature type="transmembrane region" description="Helical" evidence="1">
    <location>
        <begin position="36"/>
        <end position="55"/>
    </location>
</feature>
<dbReference type="GO" id="GO:0055085">
    <property type="term" value="P:transmembrane transport"/>
    <property type="evidence" value="ECO:0007669"/>
    <property type="project" value="InterPro"/>
</dbReference>
<evidence type="ECO:0000313" key="2">
    <source>
        <dbReference type="EMBL" id="GAI14409.1"/>
    </source>
</evidence>
<accession>X1N6Z3</accession>
<protein>
    <recommendedName>
        <fullName evidence="3">Metal ABC transporter permease</fullName>
    </recommendedName>
</protein>
<dbReference type="EMBL" id="BARV01009271">
    <property type="protein sequence ID" value="GAI14409.1"/>
    <property type="molecule type" value="Genomic_DNA"/>
</dbReference>
<sequence>YQLLYDIKKVFLFAPLLGALSALAGFLLSLGADLPIGSSIAVAATGVFLTALLVSPKRRRQSPNK</sequence>
<dbReference type="Pfam" id="PF00950">
    <property type="entry name" value="ABC-3"/>
    <property type="match status" value="1"/>
</dbReference>
<evidence type="ECO:0000256" key="1">
    <source>
        <dbReference type="SAM" id="Phobius"/>
    </source>
</evidence>
<dbReference type="InterPro" id="IPR001626">
    <property type="entry name" value="ABC_TroCD"/>
</dbReference>
<keyword evidence="1" id="KW-0812">Transmembrane</keyword>
<organism evidence="2">
    <name type="scientific">marine sediment metagenome</name>
    <dbReference type="NCBI Taxonomy" id="412755"/>
    <lineage>
        <taxon>unclassified sequences</taxon>
        <taxon>metagenomes</taxon>
        <taxon>ecological metagenomes</taxon>
    </lineage>
</organism>